<keyword evidence="1" id="KW-0233">DNA recombination</keyword>
<protein>
    <recommendedName>
        <fullName evidence="1">ATP-dependent DNA helicase</fullName>
        <ecNumber evidence="1">5.6.2.3</ecNumber>
    </recommendedName>
</protein>
<dbReference type="Proteomes" id="UP001362999">
    <property type="component" value="Unassembled WGS sequence"/>
</dbReference>
<dbReference type="SUPFAM" id="SSF52540">
    <property type="entry name" value="P-loop containing nucleoside triphosphate hydrolases"/>
    <property type="match status" value="2"/>
</dbReference>
<evidence type="ECO:0000259" key="2">
    <source>
        <dbReference type="Pfam" id="PF05970"/>
    </source>
</evidence>
<dbReference type="PANTHER" id="PTHR47642:SF5">
    <property type="entry name" value="ATP-DEPENDENT DNA HELICASE"/>
    <property type="match status" value="1"/>
</dbReference>
<keyword evidence="1" id="KW-0067">ATP-binding</keyword>
<keyword evidence="1 3" id="KW-0347">Helicase</keyword>
<dbReference type="GO" id="GO:0006310">
    <property type="term" value="P:DNA recombination"/>
    <property type="evidence" value="ECO:0007669"/>
    <property type="project" value="UniProtKB-KW"/>
</dbReference>
<dbReference type="PANTHER" id="PTHR47642">
    <property type="entry name" value="ATP-DEPENDENT DNA HELICASE"/>
    <property type="match status" value="1"/>
</dbReference>
<dbReference type="EMBL" id="JAWWNJ010000132">
    <property type="protein sequence ID" value="KAK6985117.1"/>
    <property type="molecule type" value="Genomic_DNA"/>
</dbReference>
<gene>
    <name evidence="3" type="ORF">R3P38DRAFT_2574998</name>
</gene>
<keyword evidence="4" id="KW-1185">Reference proteome</keyword>
<dbReference type="AlphaFoldDB" id="A0AAV9ZLT6"/>
<reference evidence="3 4" key="1">
    <citation type="journal article" date="2024" name="J Genomics">
        <title>Draft genome sequencing and assembly of Favolaschia claudopus CIRM-BRFM 2984 isolated from oak limbs.</title>
        <authorList>
            <person name="Navarro D."/>
            <person name="Drula E."/>
            <person name="Chaduli D."/>
            <person name="Cazenave R."/>
            <person name="Ahrendt S."/>
            <person name="Wang J."/>
            <person name="Lipzen A."/>
            <person name="Daum C."/>
            <person name="Barry K."/>
            <person name="Grigoriev I.V."/>
            <person name="Favel A."/>
            <person name="Rosso M.N."/>
            <person name="Martin F."/>
        </authorList>
    </citation>
    <scope>NUCLEOTIDE SEQUENCE [LARGE SCALE GENOMIC DNA]</scope>
    <source>
        <strain evidence="3 4">CIRM-BRFM 2984</strain>
    </source>
</reference>
<comment type="cofactor">
    <cofactor evidence="1">
        <name>Mg(2+)</name>
        <dbReference type="ChEBI" id="CHEBI:18420"/>
    </cofactor>
</comment>
<dbReference type="InterPro" id="IPR051055">
    <property type="entry name" value="PIF1_helicase"/>
</dbReference>
<dbReference type="GO" id="GO:0043139">
    <property type="term" value="F:5'-3' DNA helicase activity"/>
    <property type="evidence" value="ECO:0007669"/>
    <property type="project" value="UniProtKB-EC"/>
</dbReference>
<evidence type="ECO:0000256" key="1">
    <source>
        <dbReference type="RuleBase" id="RU363044"/>
    </source>
</evidence>
<dbReference type="EC" id="5.6.2.3" evidence="1"/>
<accession>A0AAV9ZLT6</accession>
<keyword evidence="1" id="KW-0234">DNA repair</keyword>
<dbReference type="InterPro" id="IPR010285">
    <property type="entry name" value="DNA_helicase_pif1-like_DEAD"/>
</dbReference>
<evidence type="ECO:0000313" key="4">
    <source>
        <dbReference type="Proteomes" id="UP001362999"/>
    </source>
</evidence>
<dbReference type="Pfam" id="PF05970">
    <property type="entry name" value="PIF1"/>
    <property type="match status" value="1"/>
</dbReference>
<dbReference type="CDD" id="cd18037">
    <property type="entry name" value="DEXSc_Pif1_like"/>
    <property type="match status" value="1"/>
</dbReference>
<proteinExistence type="inferred from homology"/>
<comment type="similarity">
    <text evidence="1">Belongs to the helicase family.</text>
</comment>
<dbReference type="GO" id="GO:0016787">
    <property type="term" value="F:hydrolase activity"/>
    <property type="evidence" value="ECO:0007669"/>
    <property type="project" value="UniProtKB-KW"/>
</dbReference>
<dbReference type="GO" id="GO:0000723">
    <property type="term" value="P:telomere maintenance"/>
    <property type="evidence" value="ECO:0007669"/>
    <property type="project" value="InterPro"/>
</dbReference>
<name>A0AAV9ZLT6_9AGAR</name>
<dbReference type="CDD" id="cd18809">
    <property type="entry name" value="SF1_C_RecD"/>
    <property type="match status" value="1"/>
</dbReference>
<keyword evidence="1" id="KW-0378">Hydrolase</keyword>
<sequence length="426" mass="47699">MEIPKHQQKLSTEQAAILEEVKKGTSVFFTGSAGTGKSFLLRRIIKAMKDKYGSEAVAVTASTGLAATHIGGITLNSFAGIFTSSEVAKKPANDFVNTRWVQTRALVIDEVSMIDAPLFDKVSTLGSTARNRQEPFGGIQLIVTGDFFQLPPVKHDQYAFNSKAWRKASLRSFNLKQVFRQRDPEFIAMLNDIRVGLLTDRYIQILSDECAAPVAYADAIEPTHLYPVNRQVNAENDQRLLRLELPEHHFTAHDYGSDEVLKHLLCPKFLRLRKGAQVMRVKTKTAELVNGVVGVVVGFQEDLSGPDRVLPIVEYSLMSGRKIVETVEWDKWERSDGRSTASRTQIPLCLAWALSIHKSQGQTIDRVRVDLNKIFAPGLQGKCQTYVALSRATCLEQLEVLNFTPQKVKVNMDVVNWTKTLERIDI</sequence>
<dbReference type="GO" id="GO:0006281">
    <property type="term" value="P:DNA repair"/>
    <property type="evidence" value="ECO:0007669"/>
    <property type="project" value="UniProtKB-KW"/>
</dbReference>
<comment type="catalytic activity">
    <reaction evidence="1">
        <text>ATP + H2O = ADP + phosphate + H(+)</text>
        <dbReference type="Rhea" id="RHEA:13065"/>
        <dbReference type="ChEBI" id="CHEBI:15377"/>
        <dbReference type="ChEBI" id="CHEBI:15378"/>
        <dbReference type="ChEBI" id="CHEBI:30616"/>
        <dbReference type="ChEBI" id="CHEBI:43474"/>
        <dbReference type="ChEBI" id="CHEBI:456216"/>
        <dbReference type="EC" id="5.6.2.3"/>
    </reaction>
</comment>
<feature type="domain" description="DNA helicase Pif1-like DEAD-box helicase" evidence="2">
    <location>
        <begin position="9"/>
        <end position="197"/>
    </location>
</feature>
<dbReference type="Gene3D" id="3.40.50.300">
    <property type="entry name" value="P-loop containing nucleotide triphosphate hydrolases"/>
    <property type="match status" value="2"/>
</dbReference>
<dbReference type="GO" id="GO:0005524">
    <property type="term" value="F:ATP binding"/>
    <property type="evidence" value="ECO:0007669"/>
    <property type="project" value="UniProtKB-KW"/>
</dbReference>
<evidence type="ECO:0000313" key="3">
    <source>
        <dbReference type="EMBL" id="KAK6985117.1"/>
    </source>
</evidence>
<comment type="caution">
    <text evidence="3">The sequence shown here is derived from an EMBL/GenBank/DDBJ whole genome shotgun (WGS) entry which is preliminary data.</text>
</comment>
<keyword evidence="1" id="KW-0547">Nucleotide-binding</keyword>
<keyword evidence="1" id="KW-0227">DNA damage</keyword>
<dbReference type="InterPro" id="IPR027417">
    <property type="entry name" value="P-loop_NTPase"/>
</dbReference>
<organism evidence="3 4">
    <name type="scientific">Favolaschia claudopus</name>
    <dbReference type="NCBI Taxonomy" id="2862362"/>
    <lineage>
        <taxon>Eukaryota</taxon>
        <taxon>Fungi</taxon>
        <taxon>Dikarya</taxon>
        <taxon>Basidiomycota</taxon>
        <taxon>Agaricomycotina</taxon>
        <taxon>Agaricomycetes</taxon>
        <taxon>Agaricomycetidae</taxon>
        <taxon>Agaricales</taxon>
        <taxon>Marasmiineae</taxon>
        <taxon>Mycenaceae</taxon>
        <taxon>Favolaschia</taxon>
    </lineage>
</organism>